<dbReference type="Proteomes" id="UP000709295">
    <property type="component" value="Unassembled WGS sequence"/>
</dbReference>
<dbReference type="AlphaFoldDB" id="A0A8J5JFG5"/>
<organism evidence="1 2">
    <name type="scientific">Phytophthora aleatoria</name>
    <dbReference type="NCBI Taxonomy" id="2496075"/>
    <lineage>
        <taxon>Eukaryota</taxon>
        <taxon>Sar</taxon>
        <taxon>Stramenopiles</taxon>
        <taxon>Oomycota</taxon>
        <taxon>Peronosporomycetes</taxon>
        <taxon>Peronosporales</taxon>
        <taxon>Peronosporaceae</taxon>
        <taxon>Phytophthora</taxon>
    </lineage>
</organism>
<name>A0A8J5JFG5_9STRA</name>
<proteinExistence type="predicted"/>
<protein>
    <submittedName>
        <fullName evidence="1">Uncharacterized protein</fullName>
    </submittedName>
</protein>
<evidence type="ECO:0000313" key="2">
    <source>
        <dbReference type="Proteomes" id="UP000709295"/>
    </source>
</evidence>
<comment type="caution">
    <text evidence="1">The sequence shown here is derived from an EMBL/GenBank/DDBJ whole genome shotgun (WGS) entry which is preliminary data.</text>
</comment>
<evidence type="ECO:0000313" key="1">
    <source>
        <dbReference type="EMBL" id="KAG6975531.1"/>
    </source>
</evidence>
<keyword evidence="2" id="KW-1185">Reference proteome</keyword>
<gene>
    <name evidence="1" type="ORF">JG688_00002296</name>
</gene>
<dbReference type="EMBL" id="JAENGY010000059">
    <property type="protein sequence ID" value="KAG6975531.1"/>
    <property type="molecule type" value="Genomic_DNA"/>
</dbReference>
<accession>A0A8J5JFG5</accession>
<reference evidence="1" key="1">
    <citation type="submission" date="2021-01" db="EMBL/GenBank/DDBJ databases">
        <title>Phytophthora aleatoria, a newly-described species from Pinus radiata is distinct from Phytophthora cactorum isolates based on comparative genomics.</title>
        <authorList>
            <person name="Mcdougal R."/>
            <person name="Panda P."/>
            <person name="Williams N."/>
            <person name="Studholme D.J."/>
        </authorList>
    </citation>
    <scope>NUCLEOTIDE SEQUENCE</scope>
    <source>
        <strain evidence="1">NZFS 4037</strain>
    </source>
</reference>
<sequence length="120" mass="13578">MLLGGGRQSKSGLQLRRSSWRKRVEQSPTLGWHLQVRISRRCRCCWAKTLLRQEGGSEEHPVAACCLPTANMYRASCRLGVELWLTALSSRCSAAAARRRLQLNPCFLSIKCAMLRFNTL</sequence>